<name>A0A0P1GJB1_9RHOB</name>
<gene>
    <name evidence="2" type="ORF">TRM7557_03802</name>
</gene>
<protein>
    <recommendedName>
        <fullName evidence="1">DUF6456 domain-containing protein</fullName>
    </recommendedName>
</protein>
<keyword evidence="3" id="KW-1185">Reference proteome</keyword>
<dbReference type="EMBL" id="CYSD01000043">
    <property type="protein sequence ID" value="CUH82191.1"/>
    <property type="molecule type" value="Genomic_DNA"/>
</dbReference>
<dbReference type="RefSeq" id="WP_058291774.1">
    <property type="nucleotide sequence ID" value="NZ_CYSD01000043.1"/>
</dbReference>
<sequence length="361" mass="39168">MSDAVAPCLPNWVPEDIVRYLMHTECGVSIRQLAKQADCHPSTVLRQIRRLEEWRDDFLIDGAFRALATEVSGENATGAAGDFFAGDGELARNKERLLTVLAQPKAVLIVGAGFEKGAVLRGDADDQERDQISVEMSLAQILAVEGAIAGGGTGQILKYRITPEGRLALAKLAADREQLARVRSEGVSQSAIGAVLGLAQMQAARRAEQDAAGAGPRRARYGVQETPLQILSRFTNRDGDPFLTPEMVSAGERLREDYELAQIGVHLNREADQFREPGTAPEMGGQEMSRRALERVNKAMMALGPGLSDIAMRCCCHLEGLEAAEKDLGWSARSGKVVLRIALEQLQAHYGKQPTVLRMIG</sequence>
<dbReference type="Pfam" id="PF20057">
    <property type="entry name" value="DUF6456"/>
    <property type="match status" value="1"/>
</dbReference>
<dbReference type="STRING" id="928856.SAMN04488049_105148"/>
<organism evidence="2 3">
    <name type="scientific">Tritonibacter multivorans</name>
    <dbReference type="NCBI Taxonomy" id="928856"/>
    <lineage>
        <taxon>Bacteria</taxon>
        <taxon>Pseudomonadati</taxon>
        <taxon>Pseudomonadota</taxon>
        <taxon>Alphaproteobacteria</taxon>
        <taxon>Rhodobacterales</taxon>
        <taxon>Paracoccaceae</taxon>
        <taxon>Tritonibacter</taxon>
    </lineage>
</organism>
<evidence type="ECO:0000313" key="3">
    <source>
        <dbReference type="Proteomes" id="UP000052022"/>
    </source>
</evidence>
<reference evidence="2 3" key="1">
    <citation type="submission" date="2015-09" db="EMBL/GenBank/DDBJ databases">
        <authorList>
            <consortium name="Swine Surveillance"/>
        </authorList>
    </citation>
    <scope>NUCLEOTIDE SEQUENCE [LARGE SCALE GENOMIC DNA]</scope>
    <source>
        <strain evidence="2 3">CECT 7557</strain>
    </source>
</reference>
<dbReference type="OrthoDB" id="7476630at2"/>
<dbReference type="InterPro" id="IPR045599">
    <property type="entry name" value="DUF6456"/>
</dbReference>
<proteinExistence type="predicted"/>
<dbReference type="AlphaFoldDB" id="A0A0P1GJB1"/>
<accession>A0A0P1GJB1</accession>
<evidence type="ECO:0000313" key="2">
    <source>
        <dbReference type="EMBL" id="CUH82191.1"/>
    </source>
</evidence>
<evidence type="ECO:0000259" key="1">
    <source>
        <dbReference type="Pfam" id="PF20057"/>
    </source>
</evidence>
<feature type="domain" description="DUF6456" evidence="1">
    <location>
        <begin position="220"/>
        <end position="351"/>
    </location>
</feature>
<dbReference type="Proteomes" id="UP000052022">
    <property type="component" value="Unassembled WGS sequence"/>
</dbReference>